<evidence type="ECO:0000313" key="1">
    <source>
        <dbReference type="EMBL" id="KAJ4138748.1"/>
    </source>
</evidence>
<dbReference type="Proteomes" id="UP001152024">
    <property type="component" value="Unassembled WGS sequence"/>
</dbReference>
<evidence type="ECO:0000313" key="2">
    <source>
        <dbReference type="Proteomes" id="UP001152024"/>
    </source>
</evidence>
<accession>A0ABQ8RP65</accession>
<organism evidence="1 2">
    <name type="scientific">Fusarium equiseti</name>
    <name type="common">Fusarium scirpi</name>
    <dbReference type="NCBI Taxonomy" id="61235"/>
    <lineage>
        <taxon>Eukaryota</taxon>
        <taxon>Fungi</taxon>
        <taxon>Dikarya</taxon>
        <taxon>Ascomycota</taxon>
        <taxon>Pezizomycotina</taxon>
        <taxon>Sordariomycetes</taxon>
        <taxon>Hypocreomycetidae</taxon>
        <taxon>Hypocreales</taxon>
        <taxon>Nectriaceae</taxon>
        <taxon>Fusarium</taxon>
        <taxon>Fusarium incarnatum-equiseti species complex</taxon>
    </lineage>
</organism>
<dbReference type="EMBL" id="JAOQBH010000003">
    <property type="protein sequence ID" value="KAJ4138748.1"/>
    <property type="molecule type" value="Genomic_DNA"/>
</dbReference>
<comment type="caution">
    <text evidence="1">The sequence shown here is derived from an EMBL/GenBank/DDBJ whole genome shotgun (WGS) entry which is preliminary data.</text>
</comment>
<reference evidence="1" key="1">
    <citation type="submission" date="2022-09" db="EMBL/GenBank/DDBJ databases">
        <title>Fusarium specimens isolated from Avocado Roots.</title>
        <authorList>
            <person name="Stajich J."/>
            <person name="Roper C."/>
            <person name="Heimlech-Rivalta G."/>
        </authorList>
    </citation>
    <scope>NUCLEOTIDE SEQUENCE</scope>
    <source>
        <strain evidence="1">CF00095</strain>
    </source>
</reference>
<sequence>MLQQYLANKIRILRSALAAEFNREMIQDAMAIILCPKHRGSGLHRLEGLAAKHMVRFIRAWSEYRLPNPLEEDKDYGYLLDRINKLHNQLLLLIEDFITKGTASHPPREYSCLPQRRTNERHLMFRGHKIARRFDSAYLSAAERKRFLRTFLVHELCSMTGNIEFHQQALNMSRNAMIYTRILSRTEYEALECVDGYYRSLYGAMFAQCANDGRLPRANEGCSLRDRIRNPNNSVFDAEHYEPELAWYRSNGIGVDNYAECFSRLGLHRILEFLSHDMTTADGRKALQVEMKLVWDSEDPGKTKKWADAYKSLLLAVQVGPLEKVYKSIGVHDRNDVRLMVAQQSAWVFFDDERFYPPAPTYRCTEQRKQSKKQPGKKYDRREIVLKCGRRDRPKRCIRRLEEQSIRQSRNL</sequence>
<gene>
    <name evidence="1" type="ORF">NW768_002620</name>
</gene>
<protein>
    <submittedName>
        <fullName evidence="1">Uncharacterized protein</fullName>
    </submittedName>
</protein>
<name>A0ABQ8RP65_FUSEQ</name>
<keyword evidence="2" id="KW-1185">Reference proteome</keyword>
<proteinExistence type="predicted"/>